<protein>
    <submittedName>
        <fullName evidence="1">Uncharacterized protein</fullName>
    </submittedName>
</protein>
<name>A0A840V9G4_9BACT</name>
<proteinExistence type="predicted"/>
<keyword evidence="2" id="KW-1185">Reference proteome</keyword>
<gene>
    <name evidence="1" type="ORF">HNR46_001574</name>
</gene>
<comment type="caution">
    <text evidence="1">The sequence shown here is derived from an EMBL/GenBank/DDBJ whole genome shotgun (WGS) entry which is preliminary data.</text>
</comment>
<dbReference type="RefSeq" id="WP_184017418.1">
    <property type="nucleotide sequence ID" value="NZ_JACHFD010000006.1"/>
</dbReference>
<reference evidence="1 2" key="1">
    <citation type="submission" date="2020-08" db="EMBL/GenBank/DDBJ databases">
        <title>Genomic Encyclopedia of Type Strains, Phase IV (KMG-IV): sequencing the most valuable type-strain genomes for metagenomic binning, comparative biology and taxonomic classification.</title>
        <authorList>
            <person name="Goeker M."/>
        </authorList>
    </citation>
    <scope>NUCLEOTIDE SEQUENCE [LARGE SCALE GENOMIC DNA]</scope>
    <source>
        <strain evidence="1 2">YC6886</strain>
    </source>
</reference>
<evidence type="ECO:0000313" key="1">
    <source>
        <dbReference type="EMBL" id="MBB5351338.1"/>
    </source>
</evidence>
<sequence length="70" mass="8468">MLPVWNPLWTHLPPPANFQRILESKGDKAWLRVITAMFKDDAQLFKQFQDNESFRKWLTDTMFDLTKEKR</sequence>
<dbReference type="AlphaFoldDB" id="A0A840V9G4"/>
<accession>A0A840V9G4</accession>
<dbReference type="Proteomes" id="UP000557717">
    <property type="component" value="Unassembled WGS sequence"/>
</dbReference>
<evidence type="ECO:0000313" key="2">
    <source>
        <dbReference type="Proteomes" id="UP000557717"/>
    </source>
</evidence>
<dbReference type="EMBL" id="JACHFD010000006">
    <property type="protein sequence ID" value="MBB5351338.1"/>
    <property type="molecule type" value="Genomic_DNA"/>
</dbReference>
<organism evidence="1 2">
    <name type="scientific">Haloferula luteola</name>
    <dbReference type="NCBI Taxonomy" id="595692"/>
    <lineage>
        <taxon>Bacteria</taxon>
        <taxon>Pseudomonadati</taxon>
        <taxon>Verrucomicrobiota</taxon>
        <taxon>Verrucomicrobiia</taxon>
        <taxon>Verrucomicrobiales</taxon>
        <taxon>Verrucomicrobiaceae</taxon>
        <taxon>Haloferula</taxon>
    </lineage>
</organism>